<dbReference type="GO" id="GO:0005634">
    <property type="term" value="C:nucleus"/>
    <property type="evidence" value="ECO:0007669"/>
    <property type="project" value="TreeGrafter"/>
</dbReference>
<evidence type="ECO:0000256" key="3">
    <source>
        <dbReference type="ARBA" id="ARBA00004630"/>
    </source>
</evidence>
<reference evidence="9" key="1">
    <citation type="submission" date="2021-02" db="EMBL/GenBank/DDBJ databases">
        <authorList>
            <person name="Nowell W R."/>
        </authorList>
    </citation>
    <scope>NUCLEOTIDE SEQUENCE</scope>
</reference>
<evidence type="ECO:0000256" key="1">
    <source>
        <dbReference type="ARBA" id="ARBA00004414"/>
    </source>
</evidence>
<dbReference type="GO" id="GO:0098560">
    <property type="term" value="C:cytoplasmic side of late endosome membrane"/>
    <property type="evidence" value="ECO:0007669"/>
    <property type="project" value="TreeGrafter"/>
</dbReference>
<evidence type="ECO:0000256" key="6">
    <source>
        <dbReference type="ARBA" id="ARBA00022833"/>
    </source>
</evidence>
<comment type="subcellular location">
    <subcellularLocation>
        <location evidence="2">Endosome membrane</location>
        <topology evidence="2">Peripheral membrane protein</topology>
    </subcellularLocation>
    <subcellularLocation>
        <location evidence="1">Late endosome membrane</location>
    </subcellularLocation>
    <subcellularLocation>
        <location evidence="3">Lysosome membrane</location>
        <topology evidence="3">Peripheral membrane protein</topology>
        <orientation evidence="3">Cytoplasmic side</orientation>
    </subcellularLocation>
</comment>
<evidence type="ECO:0000313" key="10">
    <source>
        <dbReference type="EMBL" id="CAF1243850.1"/>
    </source>
</evidence>
<evidence type="ECO:0000313" key="9">
    <source>
        <dbReference type="EMBL" id="CAF0992714.1"/>
    </source>
</evidence>
<dbReference type="AlphaFoldDB" id="A0A814G149"/>
<name>A0A814G149_ADIRI</name>
<dbReference type="Proteomes" id="UP000663852">
    <property type="component" value="Unassembled WGS sequence"/>
</dbReference>
<evidence type="ECO:0000256" key="4">
    <source>
        <dbReference type="ARBA" id="ARBA00005975"/>
    </source>
</evidence>
<dbReference type="PROSITE" id="PS51837">
    <property type="entry name" value="LITAF"/>
    <property type="match status" value="1"/>
</dbReference>
<dbReference type="PANTHER" id="PTHR23292:SF46">
    <property type="entry name" value="LIPOPOLYSACCHARIDE-INDUCED TUMOR NECROSIS FACTOR-ALPHA FACTOR HOMOLOG"/>
    <property type="match status" value="1"/>
</dbReference>
<keyword evidence="11" id="KW-1185">Reference proteome</keyword>
<dbReference type="OrthoDB" id="5599753at2759"/>
<dbReference type="GO" id="GO:0098574">
    <property type="term" value="C:cytoplasmic side of lysosomal membrane"/>
    <property type="evidence" value="ECO:0007669"/>
    <property type="project" value="TreeGrafter"/>
</dbReference>
<evidence type="ECO:0000259" key="8">
    <source>
        <dbReference type="PROSITE" id="PS51837"/>
    </source>
</evidence>
<evidence type="ECO:0000256" key="2">
    <source>
        <dbReference type="ARBA" id="ARBA00004481"/>
    </source>
</evidence>
<keyword evidence="5" id="KW-0479">Metal-binding</keyword>
<evidence type="ECO:0000256" key="5">
    <source>
        <dbReference type="ARBA" id="ARBA00022723"/>
    </source>
</evidence>
<sequence length="206" mass="23129">MDPFVLSRNAFNMYCSRYVQCGQNNNSNQSNLNISCLKKTTAHRNQEYRKAIERLNQRYEYFLQTLDRLKMSVECTAQNYNVNSSNRQHIDTSTLSSNASKRSAVQSQPSAVGGENKPPPKQTLLLSALQQFEHIPIECVCSSCQQHIITRTVKKNGALNWLTCGGTFILGCVAGCCLIPFCIDALKNTLHYCPNCGKLLAEVKRI</sequence>
<evidence type="ECO:0000256" key="7">
    <source>
        <dbReference type="ARBA" id="ARBA00023136"/>
    </source>
</evidence>
<dbReference type="EMBL" id="CAJNOJ010000175">
    <property type="protein sequence ID" value="CAF1243850.1"/>
    <property type="molecule type" value="Genomic_DNA"/>
</dbReference>
<gene>
    <name evidence="10" type="ORF">EDS130_LOCUS27600</name>
    <name evidence="9" type="ORF">XAT740_LOCUS12783</name>
</gene>
<dbReference type="SMART" id="SM00714">
    <property type="entry name" value="LITAF"/>
    <property type="match status" value="1"/>
</dbReference>
<dbReference type="Pfam" id="PF10601">
    <property type="entry name" value="zf-LITAF-like"/>
    <property type="match status" value="1"/>
</dbReference>
<dbReference type="Proteomes" id="UP000663828">
    <property type="component" value="Unassembled WGS sequence"/>
</dbReference>
<organism evidence="9 11">
    <name type="scientific">Adineta ricciae</name>
    <name type="common">Rotifer</name>
    <dbReference type="NCBI Taxonomy" id="249248"/>
    <lineage>
        <taxon>Eukaryota</taxon>
        <taxon>Metazoa</taxon>
        <taxon>Spiralia</taxon>
        <taxon>Gnathifera</taxon>
        <taxon>Rotifera</taxon>
        <taxon>Eurotatoria</taxon>
        <taxon>Bdelloidea</taxon>
        <taxon>Adinetida</taxon>
        <taxon>Adinetidae</taxon>
        <taxon>Adineta</taxon>
    </lineage>
</organism>
<protein>
    <recommendedName>
        <fullName evidence="8">LITAF domain-containing protein</fullName>
    </recommendedName>
</protein>
<proteinExistence type="inferred from homology"/>
<keyword evidence="6" id="KW-0862">Zinc</keyword>
<dbReference type="GO" id="GO:0008270">
    <property type="term" value="F:zinc ion binding"/>
    <property type="evidence" value="ECO:0007669"/>
    <property type="project" value="TreeGrafter"/>
</dbReference>
<evidence type="ECO:0000313" key="11">
    <source>
        <dbReference type="Proteomes" id="UP000663828"/>
    </source>
</evidence>
<dbReference type="EMBL" id="CAJNOR010000728">
    <property type="protein sequence ID" value="CAF0992714.1"/>
    <property type="molecule type" value="Genomic_DNA"/>
</dbReference>
<keyword evidence="7" id="KW-0472">Membrane</keyword>
<comment type="similarity">
    <text evidence="4">Belongs to the CDIP1/LITAF family.</text>
</comment>
<comment type="caution">
    <text evidence="9">The sequence shown here is derived from an EMBL/GenBank/DDBJ whole genome shotgun (WGS) entry which is preliminary data.</text>
</comment>
<accession>A0A814G149</accession>
<feature type="domain" description="LITAF" evidence="8">
    <location>
        <begin position="121"/>
        <end position="205"/>
    </location>
</feature>
<dbReference type="PANTHER" id="PTHR23292">
    <property type="entry name" value="LIPOPOLYSACCHARIDE-INDUCED TUMOR NECROSIS FACTOR-ALPHA FACTOR"/>
    <property type="match status" value="1"/>
</dbReference>
<dbReference type="InterPro" id="IPR006629">
    <property type="entry name" value="LITAF"/>
</dbReference>
<dbReference type="InterPro" id="IPR037519">
    <property type="entry name" value="LITAF_fam"/>
</dbReference>